<accession>A0A4R1F8S2</accession>
<comment type="caution">
    <text evidence="1">The sequence shown here is derived from an EMBL/GenBank/DDBJ whole genome shotgun (WGS) entry which is preliminary data.</text>
</comment>
<organism evidence="1 2">
    <name type="scientific">Nocardia alba</name>
    <dbReference type="NCBI Taxonomy" id="225051"/>
    <lineage>
        <taxon>Bacteria</taxon>
        <taxon>Bacillati</taxon>
        <taxon>Actinomycetota</taxon>
        <taxon>Actinomycetes</taxon>
        <taxon>Mycobacteriales</taxon>
        <taxon>Nocardiaceae</taxon>
        <taxon>Nocardia</taxon>
    </lineage>
</organism>
<evidence type="ECO:0000313" key="1">
    <source>
        <dbReference type="EMBL" id="TCJ90000.1"/>
    </source>
</evidence>
<evidence type="ECO:0000313" key="2">
    <source>
        <dbReference type="Proteomes" id="UP000294856"/>
    </source>
</evidence>
<proteinExistence type="predicted"/>
<dbReference type="AlphaFoldDB" id="A0A4R1F8S2"/>
<dbReference type="Proteomes" id="UP000294856">
    <property type="component" value="Unassembled WGS sequence"/>
</dbReference>
<protein>
    <submittedName>
        <fullName evidence="1">Uncharacterized protein</fullName>
    </submittedName>
</protein>
<gene>
    <name evidence="1" type="ORF">DFR71_6293</name>
</gene>
<reference evidence="1 2" key="1">
    <citation type="submission" date="2019-03" db="EMBL/GenBank/DDBJ databases">
        <title>Genomic Encyclopedia of Type Strains, Phase IV (KMG-IV): sequencing the most valuable type-strain genomes for metagenomic binning, comparative biology and taxonomic classification.</title>
        <authorList>
            <person name="Goeker M."/>
        </authorList>
    </citation>
    <scope>NUCLEOTIDE SEQUENCE [LARGE SCALE GENOMIC DNA]</scope>
    <source>
        <strain evidence="1 2">DSM 44684</strain>
    </source>
</reference>
<sequence length="60" mass="6551">MVVAGSNVVVEAATKLAADTFDFVKLRAQHSRGLIPNADVQRLRQAERDFASLVIAELKL</sequence>
<dbReference type="EMBL" id="SMFR01000008">
    <property type="protein sequence ID" value="TCJ90000.1"/>
    <property type="molecule type" value="Genomic_DNA"/>
</dbReference>
<keyword evidence="2" id="KW-1185">Reference proteome</keyword>
<name>A0A4R1F8S2_9NOCA</name>